<dbReference type="AlphaFoldDB" id="A0A8H6SUH4"/>
<dbReference type="Proteomes" id="UP000636479">
    <property type="component" value="Unassembled WGS sequence"/>
</dbReference>
<proteinExistence type="predicted"/>
<evidence type="ECO:0000313" key="2">
    <source>
        <dbReference type="Proteomes" id="UP000636479"/>
    </source>
</evidence>
<keyword evidence="2" id="KW-1185">Reference proteome</keyword>
<protein>
    <submittedName>
        <fullName evidence="1">Uncharacterized protein</fullName>
    </submittedName>
</protein>
<comment type="caution">
    <text evidence="1">The sequence shown here is derived from an EMBL/GenBank/DDBJ whole genome shotgun (WGS) entry which is preliminary data.</text>
</comment>
<gene>
    <name evidence="1" type="ORF">MIND_00432200</name>
</gene>
<dbReference type="GeneID" id="59343653"/>
<dbReference type="EMBL" id="JACAZF010000004">
    <property type="protein sequence ID" value="KAF7306410.1"/>
    <property type="molecule type" value="Genomic_DNA"/>
</dbReference>
<name>A0A8H6SUH4_9AGAR</name>
<reference evidence="1" key="1">
    <citation type="submission" date="2020-05" db="EMBL/GenBank/DDBJ databases">
        <title>Mycena genomes resolve the evolution of fungal bioluminescence.</title>
        <authorList>
            <person name="Tsai I.J."/>
        </authorList>
    </citation>
    <scope>NUCLEOTIDE SEQUENCE</scope>
    <source>
        <strain evidence="1">171206Taipei</strain>
    </source>
</reference>
<accession>A0A8H6SUH4</accession>
<evidence type="ECO:0000313" key="1">
    <source>
        <dbReference type="EMBL" id="KAF7306410.1"/>
    </source>
</evidence>
<sequence length="93" mass="10703">MMSSLGWEWEHWQELDVTFQLNEKLLGNAMAFSSLHRKQHRSRTFIDAHLPLLMKSALADECQSSFIVVSNSDFAFPMFATRALVQLHPPTLI</sequence>
<dbReference type="RefSeq" id="XP_037221429.1">
    <property type="nucleotide sequence ID" value="XM_037361137.1"/>
</dbReference>
<organism evidence="1 2">
    <name type="scientific">Mycena indigotica</name>
    <dbReference type="NCBI Taxonomy" id="2126181"/>
    <lineage>
        <taxon>Eukaryota</taxon>
        <taxon>Fungi</taxon>
        <taxon>Dikarya</taxon>
        <taxon>Basidiomycota</taxon>
        <taxon>Agaricomycotina</taxon>
        <taxon>Agaricomycetes</taxon>
        <taxon>Agaricomycetidae</taxon>
        <taxon>Agaricales</taxon>
        <taxon>Marasmiineae</taxon>
        <taxon>Mycenaceae</taxon>
        <taxon>Mycena</taxon>
    </lineage>
</organism>